<evidence type="ECO:0000256" key="1">
    <source>
        <dbReference type="SAM" id="MobiDB-lite"/>
    </source>
</evidence>
<keyword evidence="2" id="KW-0812">Transmembrane</keyword>
<organism evidence="3 4">
    <name type="scientific">Parastrongyloides trichosuri</name>
    <name type="common">Possum-specific nematode worm</name>
    <dbReference type="NCBI Taxonomy" id="131310"/>
    <lineage>
        <taxon>Eukaryota</taxon>
        <taxon>Metazoa</taxon>
        <taxon>Ecdysozoa</taxon>
        <taxon>Nematoda</taxon>
        <taxon>Chromadorea</taxon>
        <taxon>Rhabditida</taxon>
        <taxon>Tylenchina</taxon>
        <taxon>Panagrolaimomorpha</taxon>
        <taxon>Strongyloidoidea</taxon>
        <taxon>Strongyloididae</taxon>
        <taxon>Parastrongyloides</taxon>
    </lineage>
</organism>
<dbReference type="AlphaFoldDB" id="A0A0N5A4D7"/>
<keyword evidence="3" id="KW-1185">Reference proteome</keyword>
<dbReference type="Proteomes" id="UP000038045">
    <property type="component" value="Unplaced"/>
</dbReference>
<reference evidence="4" key="1">
    <citation type="submission" date="2017-02" db="UniProtKB">
        <authorList>
            <consortium name="WormBaseParasite"/>
        </authorList>
    </citation>
    <scope>IDENTIFICATION</scope>
</reference>
<feature type="transmembrane region" description="Helical" evidence="2">
    <location>
        <begin position="521"/>
        <end position="543"/>
    </location>
</feature>
<protein>
    <submittedName>
        <fullName evidence="4">RING-type domain-containing protein</fullName>
    </submittedName>
</protein>
<accession>A0A0N5A4D7</accession>
<feature type="compositionally biased region" description="Low complexity" evidence="1">
    <location>
        <begin position="567"/>
        <end position="577"/>
    </location>
</feature>
<evidence type="ECO:0000256" key="2">
    <source>
        <dbReference type="SAM" id="Phobius"/>
    </source>
</evidence>
<evidence type="ECO:0000313" key="4">
    <source>
        <dbReference type="WBParaSite" id="PTRK_0001649300.1"/>
    </source>
</evidence>
<keyword evidence="2" id="KW-1133">Transmembrane helix</keyword>
<proteinExistence type="predicted"/>
<feature type="region of interest" description="Disordered" evidence="1">
    <location>
        <begin position="554"/>
        <end position="582"/>
    </location>
</feature>
<keyword evidence="2" id="KW-0472">Membrane</keyword>
<evidence type="ECO:0000313" key="3">
    <source>
        <dbReference type="Proteomes" id="UP000038045"/>
    </source>
</evidence>
<dbReference type="WBParaSite" id="PTRK_0001649300.1">
    <property type="protein sequence ID" value="PTRK_0001649300.1"/>
    <property type="gene ID" value="PTRK_0001649300"/>
</dbReference>
<name>A0A0N5A4D7_PARTI</name>
<sequence length="603" mass="70523">MGGFKVKKMSPGYKQTIGEKWNKDQYLRESDTLECTFFKCEIGFVLIDKKNAGDYFRVHGLQDLDFMLYIEYSTDNNVLILGTIVLEDKNFPLVLCPTEYWLNFYGDFYFDYPNKNDYGFGYSSLKHSHHLKVLYPERDEGDLYMCGRIRYKRWNELYIGYKILKRNEPKAKMDEIDLLTQKLVCSNDSNENNYHTYLYERSIYGWSKIISYPHNYNQIFLQNIFYLYYKEHITLKEIEKKGLDYTGETDYIRTKLRATAIKPACIIKIANIRGSLQLYDNNIMKTSPKTPKNSSYQIVYIEKKDFNILKKFSCNIFIEKLNEKISGNKILDRYYSHTFDGKLAKIDRLGNKLFIDKLRFDNTLKEFGKYNCTLEPYMGTKLDESEKLIERLGIIFIPSKDLDIIRKVYWKHYHVMSLECDEKISDYATIQDIAVYINNMSETYQYSKDPRIFKKIGKTIVLNKANLEEKGAYVKDAYIECTYIVDGYNATFNVFIMGSILGKENVTIRIRKEDSQDNNGVFIGILTFLTLIIVSIIVALAIIELKRRKKKRAARMAKSTTSTSDNSVASESETSEVTKGKKSVIMSKNIKNISKDNIVKKNK</sequence>